<dbReference type="Gene3D" id="3.30.1240.10">
    <property type="match status" value="1"/>
</dbReference>
<dbReference type="InterPro" id="IPR036412">
    <property type="entry name" value="HAD-like_sf"/>
</dbReference>
<comment type="caution">
    <text evidence="1">The sequence shown here is derived from an EMBL/GenBank/DDBJ whole genome shotgun (WGS) entry which is preliminary data.</text>
</comment>
<gene>
    <name evidence="1" type="ORF">EV196_101162</name>
</gene>
<organism evidence="1 2">
    <name type="scientific">Mariniflexile fucanivorans</name>
    <dbReference type="NCBI Taxonomy" id="264023"/>
    <lineage>
        <taxon>Bacteria</taxon>
        <taxon>Pseudomonadati</taxon>
        <taxon>Bacteroidota</taxon>
        <taxon>Flavobacteriia</taxon>
        <taxon>Flavobacteriales</taxon>
        <taxon>Flavobacteriaceae</taxon>
        <taxon>Mariniflexile</taxon>
    </lineage>
</organism>
<dbReference type="SFLD" id="SFLDS00003">
    <property type="entry name" value="Haloacid_Dehalogenase"/>
    <property type="match status" value="1"/>
</dbReference>
<dbReference type="PROSITE" id="PS01228">
    <property type="entry name" value="COF_1"/>
    <property type="match status" value="1"/>
</dbReference>
<dbReference type="OrthoDB" id="9814970at2"/>
<dbReference type="Pfam" id="PF08282">
    <property type="entry name" value="Hydrolase_3"/>
    <property type="match status" value="1"/>
</dbReference>
<dbReference type="RefSeq" id="WP_132213905.1">
    <property type="nucleotide sequence ID" value="NZ_OX156936.1"/>
</dbReference>
<dbReference type="SFLD" id="SFLDG01140">
    <property type="entry name" value="C2.B:_Phosphomannomutase_and_P"/>
    <property type="match status" value="1"/>
</dbReference>
<evidence type="ECO:0000313" key="1">
    <source>
        <dbReference type="EMBL" id="TCL68743.1"/>
    </source>
</evidence>
<sequence>MNFSKVKLVVTDMDGTLLNPKSEVSPRFFNQFKELKKRNIHFVAASGRQYQSILDKLDVIKDDISIIAENGGMMKHNNEEHILLKLSLENIKNSIDVLRKIDSVFIVLCGRKSAYIETTDQEFISRFRRYYSEYQIVDDLNKVIDDDFLKIAVYHFESSEKNVLPHLNALKNNMQIIVSGQNWLDISHADANKGYALSRLQKSLGVTKDETMVFGDYNNDLEMLELAYFSYAMENAHSEVKKIARFQTKSNSEEGVETILEELINNTN</sequence>
<dbReference type="Gene3D" id="3.40.50.1000">
    <property type="entry name" value="HAD superfamily/HAD-like"/>
    <property type="match status" value="1"/>
</dbReference>
<accession>A0A4R1RQP5</accession>
<name>A0A4R1RQP5_9FLAO</name>
<dbReference type="InterPro" id="IPR006379">
    <property type="entry name" value="HAD-SF_hydro_IIB"/>
</dbReference>
<evidence type="ECO:0008006" key="3">
    <source>
        <dbReference type="Google" id="ProtNLM"/>
    </source>
</evidence>
<keyword evidence="2" id="KW-1185">Reference proteome</keyword>
<dbReference type="NCBIfam" id="TIGR01484">
    <property type="entry name" value="HAD-SF-IIB"/>
    <property type="match status" value="1"/>
</dbReference>
<proteinExistence type="predicted"/>
<dbReference type="GO" id="GO:0016791">
    <property type="term" value="F:phosphatase activity"/>
    <property type="evidence" value="ECO:0007669"/>
    <property type="project" value="TreeGrafter"/>
</dbReference>
<dbReference type="SFLD" id="SFLDG01144">
    <property type="entry name" value="C2.B.4:_PGP_Like"/>
    <property type="match status" value="1"/>
</dbReference>
<evidence type="ECO:0000313" key="2">
    <source>
        <dbReference type="Proteomes" id="UP000295455"/>
    </source>
</evidence>
<dbReference type="PANTHER" id="PTHR10000">
    <property type="entry name" value="PHOSPHOSERINE PHOSPHATASE"/>
    <property type="match status" value="1"/>
</dbReference>
<dbReference type="AlphaFoldDB" id="A0A4R1RQP5"/>
<dbReference type="CDD" id="cd07518">
    <property type="entry name" value="HAD_YbiV-Like"/>
    <property type="match status" value="1"/>
</dbReference>
<dbReference type="PANTHER" id="PTHR10000:SF53">
    <property type="entry name" value="5-AMINO-6-(5-PHOSPHO-D-RIBITYLAMINO)URACIL PHOSPHATASE YBJI-RELATED"/>
    <property type="match status" value="1"/>
</dbReference>
<dbReference type="InterPro" id="IPR000150">
    <property type="entry name" value="Cof"/>
</dbReference>
<dbReference type="GO" id="GO:0000287">
    <property type="term" value="F:magnesium ion binding"/>
    <property type="evidence" value="ECO:0007669"/>
    <property type="project" value="TreeGrafter"/>
</dbReference>
<reference evidence="1 2" key="1">
    <citation type="submission" date="2019-03" db="EMBL/GenBank/DDBJ databases">
        <title>Genomic Encyclopedia of Type Strains, Phase IV (KMG-IV): sequencing the most valuable type-strain genomes for metagenomic binning, comparative biology and taxonomic classification.</title>
        <authorList>
            <person name="Goeker M."/>
        </authorList>
    </citation>
    <scope>NUCLEOTIDE SEQUENCE [LARGE SCALE GENOMIC DNA]</scope>
    <source>
        <strain evidence="1 2">DSM 18792</strain>
    </source>
</reference>
<protein>
    <recommendedName>
        <fullName evidence="3">Sugar-phosphatase</fullName>
    </recommendedName>
</protein>
<dbReference type="SUPFAM" id="SSF56784">
    <property type="entry name" value="HAD-like"/>
    <property type="match status" value="1"/>
</dbReference>
<dbReference type="Proteomes" id="UP000295455">
    <property type="component" value="Unassembled WGS sequence"/>
</dbReference>
<dbReference type="NCBIfam" id="TIGR00099">
    <property type="entry name" value="Cof-subfamily"/>
    <property type="match status" value="1"/>
</dbReference>
<dbReference type="InterPro" id="IPR023214">
    <property type="entry name" value="HAD_sf"/>
</dbReference>
<dbReference type="GO" id="GO:0005829">
    <property type="term" value="C:cytosol"/>
    <property type="evidence" value="ECO:0007669"/>
    <property type="project" value="TreeGrafter"/>
</dbReference>
<dbReference type="EMBL" id="SLUP01000001">
    <property type="protein sequence ID" value="TCL68743.1"/>
    <property type="molecule type" value="Genomic_DNA"/>
</dbReference>